<feature type="compositionally biased region" description="Polar residues" evidence="1">
    <location>
        <begin position="65"/>
        <end position="80"/>
    </location>
</feature>
<comment type="caution">
    <text evidence="2">The sequence shown here is derived from an EMBL/GenBank/DDBJ whole genome shotgun (WGS) entry which is preliminary data.</text>
</comment>
<name>A0AAV6P6H7_9ROSI</name>
<evidence type="ECO:0000256" key="1">
    <source>
        <dbReference type="SAM" id="MobiDB-lite"/>
    </source>
</evidence>
<gene>
    <name evidence="2" type="ORF">SDJN03_00704</name>
</gene>
<evidence type="ECO:0000313" key="3">
    <source>
        <dbReference type="Proteomes" id="UP000685013"/>
    </source>
</evidence>
<proteinExistence type="predicted"/>
<reference evidence="2 3" key="1">
    <citation type="journal article" date="2021" name="Hortic Res">
        <title>The domestication of Cucurbita argyrosperma as revealed by the genome of its wild relative.</title>
        <authorList>
            <person name="Barrera-Redondo J."/>
            <person name="Sanchez-de la Vega G."/>
            <person name="Aguirre-Liguori J.A."/>
            <person name="Castellanos-Morales G."/>
            <person name="Gutierrez-Guerrero Y.T."/>
            <person name="Aguirre-Dugua X."/>
            <person name="Aguirre-Planter E."/>
            <person name="Tenaillon M.I."/>
            <person name="Lira-Saade R."/>
            <person name="Eguiarte L.E."/>
        </authorList>
    </citation>
    <scope>NUCLEOTIDE SEQUENCE [LARGE SCALE GENOMIC DNA]</scope>
    <source>
        <strain evidence="2">JBR-2021</strain>
    </source>
</reference>
<sequence length="80" mass="8934">MDYQTDMSYDLHGCGKELESPPCSPSYIVAGMSGAEMIIEDGEEDELEGNGMKLQQQQPDRRRNLTSSTEMTNSPTFIQL</sequence>
<evidence type="ECO:0000313" key="2">
    <source>
        <dbReference type="EMBL" id="KAG6607362.1"/>
    </source>
</evidence>
<accession>A0AAV6P6H7</accession>
<keyword evidence="3" id="KW-1185">Reference proteome</keyword>
<feature type="region of interest" description="Disordered" evidence="1">
    <location>
        <begin position="45"/>
        <end position="80"/>
    </location>
</feature>
<protein>
    <submittedName>
        <fullName evidence="2">Uncharacterized protein</fullName>
    </submittedName>
</protein>
<organism evidence="2 3">
    <name type="scientific">Cucurbita argyrosperma subsp. sororia</name>
    <dbReference type="NCBI Taxonomy" id="37648"/>
    <lineage>
        <taxon>Eukaryota</taxon>
        <taxon>Viridiplantae</taxon>
        <taxon>Streptophyta</taxon>
        <taxon>Embryophyta</taxon>
        <taxon>Tracheophyta</taxon>
        <taxon>Spermatophyta</taxon>
        <taxon>Magnoliopsida</taxon>
        <taxon>eudicotyledons</taxon>
        <taxon>Gunneridae</taxon>
        <taxon>Pentapetalae</taxon>
        <taxon>rosids</taxon>
        <taxon>fabids</taxon>
        <taxon>Cucurbitales</taxon>
        <taxon>Cucurbitaceae</taxon>
        <taxon>Cucurbiteae</taxon>
        <taxon>Cucurbita</taxon>
    </lineage>
</organism>
<feature type="non-terminal residue" evidence="2">
    <location>
        <position position="1"/>
    </location>
</feature>
<dbReference type="Proteomes" id="UP000685013">
    <property type="component" value="Chromosome 1"/>
</dbReference>
<dbReference type="AlphaFoldDB" id="A0AAV6P6H7"/>
<dbReference type="EMBL" id="JAGKQH010000001">
    <property type="protein sequence ID" value="KAG6607362.1"/>
    <property type="molecule type" value="Genomic_DNA"/>
</dbReference>